<evidence type="ECO:0000256" key="5">
    <source>
        <dbReference type="ARBA" id="ARBA00032024"/>
    </source>
</evidence>
<dbReference type="InterPro" id="IPR008927">
    <property type="entry name" value="6-PGluconate_DH-like_C_sf"/>
</dbReference>
<evidence type="ECO:0000259" key="8">
    <source>
        <dbReference type="Pfam" id="PF08546"/>
    </source>
</evidence>
<evidence type="ECO:0000313" key="10">
    <source>
        <dbReference type="Proteomes" id="UP000237447"/>
    </source>
</evidence>
<dbReference type="SUPFAM" id="SSF51735">
    <property type="entry name" value="NAD(P)-binding Rossmann-fold domains"/>
    <property type="match status" value="1"/>
</dbReference>
<dbReference type="Gene3D" id="3.40.50.720">
    <property type="entry name" value="NAD(P)-binding Rossmann-like Domain"/>
    <property type="match status" value="1"/>
</dbReference>
<dbReference type="GeneID" id="86882696"/>
<organism evidence="9 10">
    <name type="scientific">Agrobacterium rosae</name>
    <dbReference type="NCBI Taxonomy" id="1972867"/>
    <lineage>
        <taxon>Bacteria</taxon>
        <taxon>Pseudomonadati</taxon>
        <taxon>Pseudomonadota</taxon>
        <taxon>Alphaproteobacteria</taxon>
        <taxon>Hyphomicrobiales</taxon>
        <taxon>Rhizobiaceae</taxon>
        <taxon>Rhizobium/Agrobacterium group</taxon>
        <taxon>Agrobacterium</taxon>
    </lineage>
</organism>
<name>A0AAE5VLU3_9HYPH</name>
<accession>A0AAE5VLU3</accession>
<evidence type="ECO:0000256" key="2">
    <source>
        <dbReference type="ARBA" id="ARBA00013014"/>
    </source>
</evidence>
<reference evidence="9 10" key="1">
    <citation type="journal article" date="2018" name="Syst. Appl. Microbiol.">
        <title>Agrobacterium rosae sp. nov., isolated from galls on different agricultural crops.</title>
        <authorList>
            <person name="Kuzmanovic N."/>
            <person name="Pulawska J."/>
            <person name="Smalla K."/>
            <person name="Nesme X."/>
        </authorList>
    </citation>
    <scope>NUCLEOTIDE SEQUENCE [LARGE SCALE GENOMIC DNA]</scope>
    <source>
        <strain evidence="9 10">NCPPB 1650</strain>
    </source>
</reference>
<dbReference type="SUPFAM" id="SSF48179">
    <property type="entry name" value="6-phosphogluconate dehydrogenase C-terminal domain-like"/>
    <property type="match status" value="1"/>
</dbReference>
<evidence type="ECO:0000259" key="7">
    <source>
        <dbReference type="Pfam" id="PF02558"/>
    </source>
</evidence>
<dbReference type="GO" id="GO:0005737">
    <property type="term" value="C:cytoplasm"/>
    <property type="evidence" value="ECO:0007669"/>
    <property type="project" value="TreeGrafter"/>
</dbReference>
<dbReference type="Pfam" id="PF02558">
    <property type="entry name" value="ApbA"/>
    <property type="match status" value="1"/>
</dbReference>
<keyword evidence="4" id="KW-0566">Pantothenate biosynthesis</keyword>
<dbReference type="Gene3D" id="1.10.1040.10">
    <property type="entry name" value="N-(1-d-carboxylethyl)-l-norvaline Dehydrogenase, domain 2"/>
    <property type="match status" value="1"/>
</dbReference>
<dbReference type="EMBL" id="NXEJ01000015">
    <property type="protein sequence ID" value="POO48506.1"/>
    <property type="molecule type" value="Genomic_DNA"/>
</dbReference>
<comment type="catalytic activity">
    <reaction evidence="6">
        <text>(R)-pantoate + NADP(+) = 2-dehydropantoate + NADPH + H(+)</text>
        <dbReference type="Rhea" id="RHEA:16233"/>
        <dbReference type="ChEBI" id="CHEBI:11561"/>
        <dbReference type="ChEBI" id="CHEBI:15378"/>
        <dbReference type="ChEBI" id="CHEBI:15980"/>
        <dbReference type="ChEBI" id="CHEBI:57783"/>
        <dbReference type="ChEBI" id="CHEBI:58349"/>
        <dbReference type="EC" id="1.1.1.169"/>
    </reaction>
</comment>
<dbReference type="GO" id="GO:0008677">
    <property type="term" value="F:2-dehydropantoate 2-reductase activity"/>
    <property type="evidence" value="ECO:0007669"/>
    <property type="project" value="UniProtKB-EC"/>
</dbReference>
<protein>
    <recommendedName>
        <fullName evidence="3">2-dehydropantoate 2-reductase</fullName>
        <ecNumber evidence="2">1.1.1.169</ecNumber>
    </recommendedName>
    <alternativeName>
        <fullName evidence="5">Ketopantoate reductase</fullName>
    </alternativeName>
</protein>
<evidence type="ECO:0000256" key="6">
    <source>
        <dbReference type="ARBA" id="ARBA00048793"/>
    </source>
</evidence>
<evidence type="ECO:0000256" key="3">
    <source>
        <dbReference type="ARBA" id="ARBA00019465"/>
    </source>
</evidence>
<evidence type="ECO:0000313" key="9">
    <source>
        <dbReference type="EMBL" id="POO48506.1"/>
    </source>
</evidence>
<dbReference type="InterPro" id="IPR036291">
    <property type="entry name" value="NAD(P)-bd_dom_sf"/>
</dbReference>
<dbReference type="PANTHER" id="PTHR21708:SF26">
    <property type="entry name" value="2-DEHYDROPANTOATE 2-REDUCTASE"/>
    <property type="match status" value="1"/>
</dbReference>
<dbReference type="Proteomes" id="UP000237447">
    <property type="component" value="Unassembled WGS sequence"/>
</dbReference>
<dbReference type="Pfam" id="PF08546">
    <property type="entry name" value="ApbA_C"/>
    <property type="match status" value="1"/>
</dbReference>
<dbReference type="RefSeq" id="WP_103660441.1">
    <property type="nucleotide sequence ID" value="NZ_NXEJ01000015.1"/>
</dbReference>
<proteinExistence type="predicted"/>
<gene>
    <name evidence="9" type="ORF">CPJ18_25880</name>
</gene>
<dbReference type="InterPro" id="IPR013752">
    <property type="entry name" value="KPA_reductase"/>
</dbReference>
<feature type="domain" description="Ketopantoate reductase N-terminal" evidence="7">
    <location>
        <begin position="5"/>
        <end position="162"/>
    </location>
</feature>
<evidence type="ECO:0000256" key="4">
    <source>
        <dbReference type="ARBA" id="ARBA00022655"/>
    </source>
</evidence>
<dbReference type="InterPro" id="IPR013328">
    <property type="entry name" value="6PGD_dom2"/>
</dbReference>
<dbReference type="InterPro" id="IPR051402">
    <property type="entry name" value="KPR-Related"/>
</dbReference>
<comment type="caution">
    <text evidence="9">The sequence shown here is derived from an EMBL/GenBank/DDBJ whole genome shotgun (WGS) entry which is preliminary data.</text>
</comment>
<dbReference type="InterPro" id="IPR013332">
    <property type="entry name" value="KPR_N"/>
</dbReference>
<dbReference type="AlphaFoldDB" id="A0AAE5VLU3"/>
<feature type="domain" description="Ketopantoate reductase C-terminal" evidence="8">
    <location>
        <begin position="213"/>
        <end position="305"/>
    </location>
</feature>
<dbReference type="GO" id="GO:0015940">
    <property type="term" value="P:pantothenate biosynthetic process"/>
    <property type="evidence" value="ECO:0007669"/>
    <property type="project" value="UniProtKB-KW"/>
</dbReference>
<dbReference type="EC" id="1.1.1.169" evidence="2"/>
<sequence>MARYVIIGAGAVGASLAAQFALSGIDYVLVGRGDQIAHITQHGLNYRRPEGTRQITLNAFDLSDPQDLTANDILLLTVKSQDAASALAFWSWRSVSGSKSPASAILPIVTFQNGLSTESVALRTFANVYGASILTPARFTETGTVVVGGVPQPGIVTLGRFPKGHDKDSQQIAADLTSAGYLAEATGDISRWKAAKLLHNVRNVLELFDGPEPLRETLSTAIVEEARLVLSAAGYSFAAPSERTIDISHWRIAPDSGIVPGQQSTWQSFTRGASSEVDFLNGEIVLLGRLHGIASPYNKAVQTLAGVLAQKGAFTEPLRLEAIFSLLDEEDPSQPHLSVGA</sequence>
<evidence type="ECO:0000256" key="1">
    <source>
        <dbReference type="ARBA" id="ARBA00004994"/>
    </source>
</evidence>
<comment type="pathway">
    <text evidence="1">Cofactor biosynthesis; (R)-pantothenate biosynthesis; (R)-pantoate from 3-methyl-2-oxobutanoate: step 2/2.</text>
</comment>
<dbReference type="PANTHER" id="PTHR21708">
    <property type="entry name" value="PROBABLE 2-DEHYDROPANTOATE 2-REDUCTASE"/>
    <property type="match status" value="1"/>
</dbReference>